<name>A0ACD4NWW5_9HYPH</name>
<evidence type="ECO:0000313" key="1">
    <source>
        <dbReference type="EMBL" id="WAJ31213.1"/>
    </source>
</evidence>
<dbReference type="Proteomes" id="UP001163223">
    <property type="component" value="Chromosome"/>
</dbReference>
<evidence type="ECO:0000313" key="2">
    <source>
        <dbReference type="Proteomes" id="UP001163223"/>
    </source>
</evidence>
<protein>
    <submittedName>
        <fullName evidence="1">Uncharacterized protein</fullName>
    </submittedName>
</protein>
<reference evidence="1" key="1">
    <citation type="submission" date="2022-11" db="EMBL/GenBank/DDBJ databases">
        <title>beta-Carotene-producing bacterium, Jeongeuplla avenae sp. nov., alleviates the salt stress of Arabidopsis seedlings.</title>
        <authorList>
            <person name="Jiang L."/>
            <person name="Lee J."/>
        </authorList>
    </citation>
    <scope>NUCLEOTIDE SEQUENCE</scope>
    <source>
        <strain evidence="1">DY_R2A_6</strain>
    </source>
</reference>
<gene>
    <name evidence="1" type="ORF">OXU80_13855</name>
</gene>
<keyword evidence="2" id="KW-1185">Reference proteome</keyword>
<sequence length="72" mass="8192">MERDGTHDIMKILSFEVAGSEAAERLRESEMLRSLKKQNLALDHLRRALDSEDEIDETSSMAREQAEAGLIF</sequence>
<accession>A0ACD4NWW5</accession>
<organism evidence="1 2">
    <name type="scientific">Antarcticirhabdus aurantiaca</name>
    <dbReference type="NCBI Taxonomy" id="2606717"/>
    <lineage>
        <taxon>Bacteria</taxon>
        <taxon>Pseudomonadati</taxon>
        <taxon>Pseudomonadota</taxon>
        <taxon>Alphaproteobacteria</taxon>
        <taxon>Hyphomicrobiales</taxon>
        <taxon>Aurantimonadaceae</taxon>
        <taxon>Antarcticirhabdus</taxon>
    </lineage>
</organism>
<dbReference type="EMBL" id="CP113520">
    <property type="protein sequence ID" value="WAJ31213.1"/>
    <property type="molecule type" value="Genomic_DNA"/>
</dbReference>
<proteinExistence type="predicted"/>